<proteinExistence type="predicted"/>
<evidence type="ECO:0000313" key="4">
    <source>
        <dbReference type="EMBL" id="CAF3538804.1"/>
    </source>
</evidence>
<keyword evidence="6" id="KW-1185">Reference proteome</keyword>
<name>A0A814G300_9BILA</name>
<dbReference type="Proteomes" id="UP000682733">
    <property type="component" value="Unassembled WGS sequence"/>
</dbReference>
<evidence type="ECO:0000313" key="6">
    <source>
        <dbReference type="Proteomes" id="UP000663829"/>
    </source>
</evidence>
<feature type="region of interest" description="Disordered" evidence="1">
    <location>
        <begin position="14"/>
        <end position="47"/>
    </location>
</feature>
<dbReference type="EMBL" id="CAJOBC010003036">
    <property type="protein sequence ID" value="CAF3764014.1"/>
    <property type="molecule type" value="Genomic_DNA"/>
</dbReference>
<accession>A0A814G300</accession>
<dbReference type="EMBL" id="CAJOBA010000524">
    <property type="protein sequence ID" value="CAF3538804.1"/>
    <property type="molecule type" value="Genomic_DNA"/>
</dbReference>
<evidence type="ECO:0000313" key="2">
    <source>
        <dbReference type="EMBL" id="CAF0759164.1"/>
    </source>
</evidence>
<dbReference type="EMBL" id="CAJNOK010000524">
    <property type="protein sequence ID" value="CAF0759164.1"/>
    <property type="molecule type" value="Genomic_DNA"/>
</dbReference>
<dbReference type="Proteomes" id="UP000677228">
    <property type="component" value="Unassembled WGS sequence"/>
</dbReference>
<evidence type="ECO:0000256" key="1">
    <source>
        <dbReference type="SAM" id="MobiDB-lite"/>
    </source>
</evidence>
<gene>
    <name evidence="3" type="ORF">GPM918_LOCUS13307</name>
    <name evidence="2" type="ORF">OVA965_LOCUS2455</name>
    <name evidence="5" type="ORF">SRO942_LOCUS13307</name>
    <name evidence="4" type="ORF">TMI583_LOCUS2455</name>
</gene>
<dbReference type="Proteomes" id="UP000681722">
    <property type="component" value="Unassembled WGS sequence"/>
</dbReference>
<dbReference type="EMBL" id="CAJNOQ010003036">
    <property type="protein sequence ID" value="CAF0992098.1"/>
    <property type="molecule type" value="Genomic_DNA"/>
</dbReference>
<protein>
    <submittedName>
        <fullName evidence="3">Uncharacterized protein</fullName>
    </submittedName>
</protein>
<dbReference type="Proteomes" id="UP000663829">
    <property type="component" value="Unassembled WGS sequence"/>
</dbReference>
<dbReference type="OrthoDB" id="10042764at2759"/>
<dbReference type="AlphaFoldDB" id="A0A814G300"/>
<organism evidence="3 6">
    <name type="scientific">Didymodactylos carnosus</name>
    <dbReference type="NCBI Taxonomy" id="1234261"/>
    <lineage>
        <taxon>Eukaryota</taxon>
        <taxon>Metazoa</taxon>
        <taxon>Spiralia</taxon>
        <taxon>Gnathifera</taxon>
        <taxon>Rotifera</taxon>
        <taxon>Eurotatoria</taxon>
        <taxon>Bdelloidea</taxon>
        <taxon>Philodinida</taxon>
        <taxon>Philodinidae</taxon>
        <taxon>Didymodactylos</taxon>
    </lineage>
</organism>
<evidence type="ECO:0000313" key="5">
    <source>
        <dbReference type="EMBL" id="CAF3764014.1"/>
    </source>
</evidence>
<sequence>MSVSISGCQRLSNADFKSNYNNQPPSDDRNVTIRQDQNQQQRDKPSTIETKTDVQDKDFILIVHDFPQIHSIYIFCADDEFGFLTSLSDRYSKVWGIYSVRQRLLFKLSIDISLRYTQIGDDHNRSDQVSQADSNYKRSQNIYKKMIEYLNK</sequence>
<reference evidence="3" key="1">
    <citation type="submission" date="2021-02" db="EMBL/GenBank/DDBJ databases">
        <authorList>
            <person name="Nowell W R."/>
        </authorList>
    </citation>
    <scope>NUCLEOTIDE SEQUENCE</scope>
</reference>
<feature type="compositionally biased region" description="Polar residues" evidence="1">
    <location>
        <begin position="14"/>
        <end position="25"/>
    </location>
</feature>
<comment type="caution">
    <text evidence="3">The sequence shown here is derived from an EMBL/GenBank/DDBJ whole genome shotgun (WGS) entry which is preliminary data.</text>
</comment>
<evidence type="ECO:0000313" key="3">
    <source>
        <dbReference type="EMBL" id="CAF0992098.1"/>
    </source>
</evidence>